<organism evidence="12 13">
    <name type="scientific">Ammonicoccus fulvus</name>
    <dbReference type="NCBI Taxonomy" id="3138240"/>
    <lineage>
        <taxon>Bacteria</taxon>
        <taxon>Bacillati</taxon>
        <taxon>Actinomycetota</taxon>
        <taxon>Actinomycetes</taxon>
        <taxon>Propionibacteriales</taxon>
        <taxon>Propionibacteriaceae</taxon>
        <taxon>Ammonicoccus</taxon>
    </lineage>
</organism>
<name>A0ABZ3FTV8_9ACTN</name>
<feature type="compositionally biased region" description="Basic residues" evidence="8">
    <location>
        <begin position="16"/>
        <end position="32"/>
    </location>
</feature>
<dbReference type="Pfam" id="PF16916">
    <property type="entry name" value="ZT_dimer"/>
    <property type="match status" value="1"/>
</dbReference>
<dbReference type="InterPro" id="IPR036837">
    <property type="entry name" value="Cation_efflux_CTD_sf"/>
</dbReference>
<keyword evidence="7 9" id="KW-0472">Membrane</keyword>
<keyword evidence="6" id="KW-0406">Ion transport</keyword>
<keyword evidence="13" id="KW-1185">Reference proteome</keyword>
<comment type="subcellular location">
    <subcellularLocation>
        <location evidence="1">Membrane</location>
        <topology evidence="1">Multi-pass membrane protein</topology>
    </subcellularLocation>
</comment>
<feature type="transmembrane region" description="Helical" evidence="9">
    <location>
        <begin position="180"/>
        <end position="203"/>
    </location>
</feature>
<dbReference type="InterPro" id="IPR002524">
    <property type="entry name" value="Cation_efflux"/>
</dbReference>
<evidence type="ECO:0000313" key="13">
    <source>
        <dbReference type="Proteomes" id="UP001442841"/>
    </source>
</evidence>
<proteinExistence type="inferred from homology"/>
<evidence type="ECO:0000256" key="8">
    <source>
        <dbReference type="SAM" id="MobiDB-lite"/>
    </source>
</evidence>
<evidence type="ECO:0000256" key="1">
    <source>
        <dbReference type="ARBA" id="ARBA00004141"/>
    </source>
</evidence>
<dbReference type="EMBL" id="CP154795">
    <property type="protein sequence ID" value="XAN08529.1"/>
    <property type="molecule type" value="Genomic_DNA"/>
</dbReference>
<evidence type="ECO:0000256" key="3">
    <source>
        <dbReference type="ARBA" id="ARBA00022448"/>
    </source>
</evidence>
<evidence type="ECO:0000256" key="2">
    <source>
        <dbReference type="ARBA" id="ARBA00008873"/>
    </source>
</evidence>
<dbReference type="RefSeq" id="WP_425309985.1">
    <property type="nucleotide sequence ID" value="NZ_CP154795.1"/>
</dbReference>
<gene>
    <name evidence="12" type="ORF">AADG42_14860</name>
</gene>
<dbReference type="Gene3D" id="1.20.1510.10">
    <property type="entry name" value="Cation efflux protein transmembrane domain"/>
    <property type="match status" value="1"/>
</dbReference>
<evidence type="ECO:0000259" key="10">
    <source>
        <dbReference type="Pfam" id="PF01545"/>
    </source>
</evidence>
<evidence type="ECO:0000256" key="6">
    <source>
        <dbReference type="ARBA" id="ARBA00023065"/>
    </source>
</evidence>
<dbReference type="SUPFAM" id="SSF161111">
    <property type="entry name" value="Cation efflux protein transmembrane domain-like"/>
    <property type="match status" value="1"/>
</dbReference>
<keyword evidence="5 9" id="KW-1133">Transmembrane helix</keyword>
<accession>A0ABZ3FTV8</accession>
<evidence type="ECO:0000259" key="11">
    <source>
        <dbReference type="Pfam" id="PF16916"/>
    </source>
</evidence>
<dbReference type="PANTHER" id="PTHR11562:SF17">
    <property type="entry name" value="RE54080P-RELATED"/>
    <property type="match status" value="1"/>
</dbReference>
<dbReference type="InterPro" id="IPR027469">
    <property type="entry name" value="Cation_efflux_TMD_sf"/>
</dbReference>
<feature type="transmembrane region" description="Helical" evidence="9">
    <location>
        <begin position="79"/>
        <end position="97"/>
    </location>
</feature>
<feature type="region of interest" description="Disordered" evidence="8">
    <location>
        <begin position="1"/>
        <end position="37"/>
    </location>
</feature>
<feature type="domain" description="Cation efflux protein cytoplasmic" evidence="11">
    <location>
        <begin position="241"/>
        <end position="321"/>
    </location>
</feature>
<evidence type="ECO:0000256" key="9">
    <source>
        <dbReference type="SAM" id="Phobius"/>
    </source>
</evidence>
<feature type="transmembrane region" description="Helical" evidence="9">
    <location>
        <begin position="109"/>
        <end position="132"/>
    </location>
</feature>
<sequence>MGLGHDHGHSHDHGHGHGHGHSHGHGHGHSHGIGHDHGAGANRTRLAIAFGLTATILVAEVIMALVTGSLALLVDAAHMLTDTAGLGIALFAATLMARPPTSRRTWGFARIEVLAAGAQATILLAVGIFAFVEGVRRLITPADVEGTGMLIMGIVGLIANVIAIFVLVGGRNNNLNMRAAFLEVVNDALGSVAVIIGAVVIFFTGWTRADAIAGILIAALIAPRAARILREAGSVLLETVPRGLDLEEVRRHLEEMPHVIAVHDLHASRIGTSLPILTAHVVVEEECFTRGCNPELLDELQTCVAEHFAVSIEHSTFQIEPPNHRHHETGVHH</sequence>
<protein>
    <submittedName>
        <fullName evidence="12">Cation diffusion facilitator family transporter</fullName>
    </submittedName>
</protein>
<feature type="transmembrane region" description="Helical" evidence="9">
    <location>
        <begin position="147"/>
        <end position="168"/>
    </location>
</feature>
<keyword evidence="4 9" id="KW-0812">Transmembrane</keyword>
<dbReference type="PANTHER" id="PTHR11562">
    <property type="entry name" value="CATION EFFLUX PROTEIN/ ZINC TRANSPORTER"/>
    <property type="match status" value="1"/>
</dbReference>
<dbReference type="SUPFAM" id="SSF160240">
    <property type="entry name" value="Cation efflux protein cytoplasmic domain-like"/>
    <property type="match status" value="1"/>
</dbReference>
<feature type="domain" description="Cation efflux protein transmembrane" evidence="10">
    <location>
        <begin position="47"/>
        <end position="237"/>
    </location>
</feature>
<evidence type="ECO:0000313" key="12">
    <source>
        <dbReference type="EMBL" id="XAN08529.1"/>
    </source>
</evidence>
<dbReference type="InterPro" id="IPR058533">
    <property type="entry name" value="Cation_efflux_TM"/>
</dbReference>
<dbReference type="NCBIfam" id="TIGR01297">
    <property type="entry name" value="CDF"/>
    <property type="match status" value="1"/>
</dbReference>
<keyword evidence="3" id="KW-0813">Transport</keyword>
<feature type="transmembrane region" description="Helical" evidence="9">
    <location>
        <begin position="46"/>
        <end position="73"/>
    </location>
</feature>
<reference evidence="12 13" key="1">
    <citation type="submission" date="2024-04" db="EMBL/GenBank/DDBJ databases">
        <title>Isolation of an actinomycete strain from pig manure.</title>
        <authorList>
            <person name="Gong T."/>
            <person name="Yu Z."/>
            <person name="An M."/>
            <person name="Wei C."/>
            <person name="Yang W."/>
            <person name="Liu L."/>
        </authorList>
    </citation>
    <scope>NUCLEOTIDE SEQUENCE [LARGE SCALE GENOMIC DNA]</scope>
    <source>
        <strain evidence="12 13">ZF39</strain>
    </source>
</reference>
<dbReference type="Proteomes" id="UP001442841">
    <property type="component" value="Chromosome"/>
</dbReference>
<evidence type="ECO:0000256" key="5">
    <source>
        <dbReference type="ARBA" id="ARBA00022989"/>
    </source>
</evidence>
<dbReference type="Pfam" id="PF01545">
    <property type="entry name" value="Cation_efflux"/>
    <property type="match status" value="1"/>
</dbReference>
<evidence type="ECO:0000256" key="4">
    <source>
        <dbReference type="ARBA" id="ARBA00022692"/>
    </source>
</evidence>
<dbReference type="InterPro" id="IPR027470">
    <property type="entry name" value="Cation_efflux_CTD"/>
</dbReference>
<feature type="compositionally biased region" description="Basic and acidic residues" evidence="8">
    <location>
        <begin position="1"/>
        <end position="15"/>
    </location>
</feature>
<evidence type="ECO:0000256" key="7">
    <source>
        <dbReference type="ARBA" id="ARBA00023136"/>
    </source>
</evidence>
<dbReference type="InterPro" id="IPR050681">
    <property type="entry name" value="CDF/SLC30A"/>
</dbReference>
<comment type="similarity">
    <text evidence="2">Belongs to the cation diffusion facilitator (CDF) transporter (TC 2.A.4) family. SLC30A subfamily.</text>
</comment>